<dbReference type="SUPFAM" id="SSF46626">
    <property type="entry name" value="Cytochrome c"/>
    <property type="match status" value="1"/>
</dbReference>
<proteinExistence type="predicted"/>
<keyword evidence="2" id="KW-1185">Reference proteome</keyword>
<evidence type="ECO:0000313" key="2">
    <source>
        <dbReference type="Proteomes" id="UP000586093"/>
    </source>
</evidence>
<evidence type="ECO:0000313" key="1">
    <source>
        <dbReference type="EMBL" id="MBB1160404.1"/>
    </source>
</evidence>
<dbReference type="InterPro" id="IPR036909">
    <property type="entry name" value="Cyt_c-like_dom_sf"/>
</dbReference>
<dbReference type="Proteomes" id="UP000586093">
    <property type="component" value="Unassembled WGS sequence"/>
</dbReference>
<evidence type="ECO:0008006" key="3">
    <source>
        <dbReference type="Google" id="ProtNLM"/>
    </source>
</evidence>
<reference evidence="1 2" key="1">
    <citation type="submission" date="2020-08" db="EMBL/GenBank/DDBJ databases">
        <title>Aquariorum lacteus gen. nov., sp. nov., a new member of the family Comamonadaceae, isolated from freshwater aquarium.</title>
        <authorList>
            <person name="Chun S.-J."/>
        </authorList>
    </citation>
    <scope>NUCLEOTIDE SEQUENCE [LARGE SCALE GENOMIC DNA]</scope>
    <source>
        <strain evidence="1 2">SJAQ100</strain>
    </source>
</reference>
<dbReference type="GO" id="GO:0009055">
    <property type="term" value="F:electron transfer activity"/>
    <property type="evidence" value="ECO:0007669"/>
    <property type="project" value="InterPro"/>
</dbReference>
<gene>
    <name evidence="1" type="ORF">H4F90_00215</name>
</gene>
<comment type="caution">
    <text evidence="1">The sequence shown here is derived from an EMBL/GenBank/DDBJ whole genome shotgun (WGS) entry which is preliminary data.</text>
</comment>
<sequence>MRRAAPVALLGLLFGQAGLHAEPAIYQGADLALGRKLIQENRCDACHADKTGGKPHAIYRPGGRLTNAGHLRGMVEQCNTELNLGLFPEDVTAIAAVLNREHYRFKD</sequence>
<dbReference type="AlphaFoldDB" id="A0A839HRF4"/>
<accession>A0A839HRF4</accession>
<protein>
    <recommendedName>
        <fullName evidence="3">Cytochrome c domain-containing protein</fullName>
    </recommendedName>
</protein>
<name>A0A839HRF4_9BURK</name>
<dbReference type="GO" id="GO:0020037">
    <property type="term" value="F:heme binding"/>
    <property type="evidence" value="ECO:0007669"/>
    <property type="project" value="InterPro"/>
</dbReference>
<dbReference type="EMBL" id="JACIVI010000001">
    <property type="protein sequence ID" value="MBB1160404.1"/>
    <property type="molecule type" value="Genomic_DNA"/>
</dbReference>
<organism evidence="1 2">
    <name type="scientific">Aquariibacter albus</name>
    <dbReference type="NCBI Taxonomy" id="2759899"/>
    <lineage>
        <taxon>Bacteria</taxon>
        <taxon>Pseudomonadati</taxon>
        <taxon>Pseudomonadota</taxon>
        <taxon>Betaproteobacteria</taxon>
        <taxon>Burkholderiales</taxon>
        <taxon>Sphaerotilaceae</taxon>
        <taxon>Aquariibacter</taxon>
    </lineage>
</organism>